<comment type="caution">
    <text evidence="1">The sequence shown here is derived from an EMBL/GenBank/DDBJ whole genome shotgun (WGS) entry which is preliminary data.</text>
</comment>
<sequence length="1081" mass="114697">MSAAQDPTASPAGTPSPQDGPARGIASPSPALSEGYPSWLPKRPPHPAPQSTLQSSTGNMYASAADDVPAEPSPTIPPLWGGRKPTPRSVRIVKTREATDQTRVWSRATGTGVSPTIVAQGLRSTPRPRFRAPSLHLELLRDPSWRARVHFVLFPFFVFAHVPLQTFFDFNAAFVLVELARYPNPAAPGVAGSGSGWALAAAAYVACWAIWLFGVFIGYELIYSFYRRWRYRRPLVMPLYLSAPAHNFVSMSSFTHFCFFRHIRTSAVPVSHARAVLPSAEGSWRDLLAETCFFYSQNLPTVALLLPRAGIALAVLLTFWTPVILPDGRPLPDIAPVVALRDNTFFDPHDGALSGYAKGVLAANAAWAAWRIFVLLVSWFGLWILSGYGCAGLCGPATRWEEEQGERAVSMYSEKDVEAAGELPWQWKECTALRVQEAFDFCLTIRRTARKEVPDAGAVAAADEGVERVLAAAGLGVPGPSHAAARRGMLSQELFEAPENAHAEASGPYPFTGFGPQKDAGAARSSSGEQVPFPPSPADEDEEVAGEEEYTGEEGEEYERRTSAEQPSTSGRASNSLSSLGQPIPGRYPFTFRHPARGGSLSSAGAFSSSTPSHAHSHSRHTPQSKSTSSNTGASRISRSTGNGESSTSDSPLSAAIPDVPSPAGISARMPMPPRHPAAPRGRGRAGTVPAPTSPTPAAYGQTRVRTGTHTSESGTDVERSVLYESELETSVLGPLDLGVGDDDALSHRSDTRSHHSDARSHRSHRSGAPRTGSASPSPSSLLALEREGEDSVGLLSARTSSSGLRSRRSSGTGSRSRHSSGPGSRSPRSSGPGSRSPGLGSRRSSGPRHSSPSSVSLERIRQRTQSLIQSIGSASRSSIEGVRSRTQSLVRIRDAETDQDQDQGAYTSEDGGRAGTGSEAENYTFGVPAPGWRHAAVEEREGAQTEDMEEKEAASESGRSGSRSGGSRSGGSQLRAAPSSVSQAATITTATTEDDTHVLGVPSSSALQTPVATSPVAIPRADGTRFLSIPERPSAGMLSTAAPSFVTEPATVESRTETSGRTPSSWGGDDYMHGRSMKPL</sequence>
<proteinExistence type="predicted"/>
<accession>A0ACB8QNK8</accession>
<evidence type="ECO:0000313" key="2">
    <source>
        <dbReference type="Proteomes" id="UP000814128"/>
    </source>
</evidence>
<name>A0ACB8QNK8_9AGAM</name>
<dbReference type="EMBL" id="MU273525">
    <property type="protein sequence ID" value="KAI0033213.1"/>
    <property type="molecule type" value="Genomic_DNA"/>
</dbReference>
<dbReference type="Proteomes" id="UP000814128">
    <property type="component" value="Unassembled WGS sequence"/>
</dbReference>
<gene>
    <name evidence="1" type="ORF">K488DRAFT_85134</name>
</gene>
<organism evidence="1 2">
    <name type="scientific">Vararia minispora EC-137</name>
    <dbReference type="NCBI Taxonomy" id="1314806"/>
    <lineage>
        <taxon>Eukaryota</taxon>
        <taxon>Fungi</taxon>
        <taxon>Dikarya</taxon>
        <taxon>Basidiomycota</taxon>
        <taxon>Agaricomycotina</taxon>
        <taxon>Agaricomycetes</taxon>
        <taxon>Russulales</taxon>
        <taxon>Lachnocladiaceae</taxon>
        <taxon>Vararia</taxon>
    </lineage>
</organism>
<reference evidence="1" key="2">
    <citation type="journal article" date="2022" name="New Phytol.">
        <title>Evolutionary transition to the ectomycorrhizal habit in the genomes of a hyperdiverse lineage of mushroom-forming fungi.</title>
        <authorList>
            <person name="Looney B."/>
            <person name="Miyauchi S."/>
            <person name="Morin E."/>
            <person name="Drula E."/>
            <person name="Courty P.E."/>
            <person name="Kohler A."/>
            <person name="Kuo A."/>
            <person name="LaButti K."/>
            <person name="Pangilinan J."/>
            <person name="Lipzen A."/>
            <person name="Riley R."/>
            <person name="Andreopoulos W."/>
            <person name="He G."/>
            <person name="Johnson J."/>
            <person name="Nolan M."/>
            <person name="Tritt A."/>
            <person name="Barry K.W."/>
            <person name="Grigoriev I.V."/>
            <person name="Nagy L.G."/>
            <person name="Hibbett D."/>
            <person name="Henrissat B."/>
            <person name="Matheny P.B."/>
            <person name="Labbe J."/>
            <person name="Martin F.M."/>
        </authorList>
    </citation>
    <scope>NUCLEOTIDE SEQUENCE</scope>
    <source>
        <strain evidence="1">EC-137</strain>
    </source>
</reference>
<evidence type="ECO:0000313" key="1">
    <source>
        <dbReference type="EMBL" id="KAI0033213.1"/>
    </source>
</evidence>
<protein>
    <submittedName>
        <fullName evidence="1">Uncharacterized protein</fullName>
    </submittedName>
</protein>
<keyword evidence="2" id="KW-1185">Reference proteome</keyword>
<reference evidence="1" key="1">
    <citation type="submission" date="2021-02" db="EMBL/GenBank/DDBJ databases">
        <authorList>
            <consortium name="DOE Joint Genome Institute"/>
            <person name="Ahrendt S."/>
            <person name="Looney B.P."/>
            <person name="Miyauchi S."/>
            <person name="Morin E."/>
            <person name="Drula E."/>
            <person name="Courty P.E."/>
            <person name="Chicoki N."/>
            <person name="Fauchery L."/>
            <person name="Kohler A."/>
            <person name="Kuo A."/>
            <person name="Labutti K."/>
            <person name="Pangilinan J."/>
            <person name="Lipzen A."/>
            <person name="Riley R."/>
            <person name="Andreopoulos W."/>
            <person name="He G."/>
            <person name="Johnson J."/>
            <person name="Barry K.W."/>
            <person name="Grigoriev I.V."/>
            <person name="Nagy L."/>
            <person name="Hibbett D."/>
            <person name="Henrissat B."/>
            <person name="Matheny P.B."/>
            <person name="Labbe J."/>
            <person name="Martin F."/>
        </authorList>
    </citation>
    <scope>NUCLEOTIDE SEQUENCE</scope>
    <source>
        <strain evidence="1">EC-137</strain>
    </source>
</reference>